<dbReference type="AlphaFoldDB" id="A0A0U1HW11"/>
<evidence type="ECO:0000313" key="2">
    <source>
        <dbReference type="Proteomes" id="UP000042054"/>
    </source>
</evidence>
<dbReference type="Proteomes" id="UP000042054">
    <property type="component" value="Unassembled WGS sequence"/>
</dbReference>
<evidence type="ECO:0000313" key="1">
    <source>
        <dbReference type="EMBL" id="CQI94483.1"/>
    </source>
</evidence>
<reference evidence="1 2" key="1">
    <citation type="submission" date="2015-03" db="EMBL/GenBank/DDBJ databases">
        <authorList>
            <person name="Murphy D."/>
        </authorList>
    </citation>
    <scope>NUCLEOTIDE SEQUENCE [LARGE SCALE GENOMIC DNA]</scope>
    <source>
        <strain evidence="1 2">68/02</strain>
    </source>
</reference>
<name>A0A0U1HW11_YERRO</name>
<proteinExistence type="predicted"/>
<organism evidence="1 2">
    <name type="scientific">Yersinia rohdei</name>
    <dbReference type="NCBI Taxonomy" id="29485"/>
    <lineage>
        <taxon>Bacteria</taxon>
        <taxon>Pseudomonadati</taxon>
        <taxon>Pseudomonadota</taxon>
        <taxon>Gammaproteobacteria</taxon>
        <taxon>Enterobacterales</taxon>
        <taxon>Yersiniaceae</taxon>
        <taxon>Yersinia</taxon>
    </lineage>
</organism>
<protein>
    <submittedName>
        <fullName evidence="1">Exported protein</fullName>
    </submittedName>
</protein>
<dbReference type="EMBL" id="CTKE01000017">
    <property type="protein sequence ID" value="CQI94483.1"/>
    <property type="molecule type" value="Genomic_DNA"/>
</dbReference>
<sequence>METMKNTKKTSASVASQAALILKDPNASAIEKSLAGSALSQSSTNNQTGAHMEDVASQVLASPNYSEKTKTLAGSVLAQANKKR</sequence>
<gene>
    <name evidence="1" type="ORF">ERS008555_03199</name>
</gene>
<accession>A0A0U1HW11</accession>